<dbReference type="InterPro" id="IPR039301">
    <property type="entry name" value="Sip5/DA2"/>
</dbReference>
<dbReference type="GeneID" id="36333544"/>
<feature type="region of interest" description="Disordered" evidence="2">
    <location>
        <begin position="265"/>
        <end position="455"/>
    </location>
</feature>
<dbReference type="PANTHER" id="PTHR31315">
    <property type="entry name" value="PROTEIN SIP5"/>
    <property type="match status" value="1"/>
</dbReference>
<feature type="compositionally biased region" description="Basic and acidic residues" evidence="2">
    <location>
        <begin position="265"/>
        <end position="278"/>
    </location>
</feature>
<dbReference type="STRING" id="670580.A0A1X6N8T5"/>
<protein>
    <submittedName>
        <fullName evidence="3">Uncharacterized protein</fullName>
    </submittedName>
</protein>
<gene>
    <name evidence="3" type="ORF">POSPLADRAFT_1178502</name>
</gene>
<feature type="compositionally biased region" description="Polar residues" evidence="2">
    <location>
        <begin position="362"/>
        <end position="372"/>
    </location>
</feature>
<feature type="compositionally biased region" description="Polar residues" evidence="2">
    <location>
        <begin position="446"/>
        <end position="455"/>
    </location>
</feature>
<dbReference type="OrthoDB" id="21471at2759"/>
<dbReference type="Proteomes" id="UP000194127">
    <property type="component" value="Unassembled WGS sequence"/>
</dbReference>
<name>A0A1X6N8T5_9APHY</name>
<organism evidence="3 4">
    <name type="scientific">Postia placenta MAD-698-R-SB12</name>
    <dbReference type="NCBI Taxonomy" id="670580"/>
    <lineage>
        <taxon>Eukaryota</taxon>
        <taxon>Fungi</taxon>
        <taxon>Dikarya</taxon>
        <taxon>Basidiomycota</taxon>
        <taxon>Agaricomycotina</taxon>
        <taxon>Agaricomycetes</taxon>
        <taxon>Polyporales</taxon>
        <taxon>Adustoporiaceae</taxon>
        <taxon>Rhodonia</taxon>
    </lineage>
</organism>
<evidence type="ECO:0000313" key="4">
    <source>
        <dbReference type="Proteomes" id="UP000194127"/>
    </source>
</evidence>
<feature type="region of interest" description="Disordered" evidence="2">
    <location>
        <begin position="63"/>
        <end position="111"/>
    </location>
</feature>
<dbReference type="CDD" id="cd24139">
    <property type="entry name" value="SIP5-like"/>
    <property type="match status" value="1"/>
</dbReference>
<feature type="compositionally biased region" description="Low complexity" evidence="2">
    <location>
        <begin position="351"/>
        <end position="361"/>
    </location>
</feature>
<keyword evidence="4" id="KW-1185">Reference proteome</keyword>
<accession>A0A1X6N8T5</accession>
<dbReference type="EMBL" id="KZ110593">
    <property type="protein sequence ID" value="OSX64922.1"/>
    <property type="molecule type" value="Genomic_DNA"/>
</dbReference>
<dbReference type="RefSeq" id="XP_024341716.1">
    <property type="nucleotide sequence ID" value="XM_024488595.1"/>
</dbReference>
<feature type="compositionally biased region" description="Low complexity" evidence="2">
    <location>
        <begin position="413"/>
        <end position="426"/>
    </location>
</feature>
<dbReference type="AlphaFoldDB" id="A0A1X6N8T5"/>
<comment type="similarity">
    <text evidence="1">Belongs to the SIP5 family.</text>
</comment>
<evidence type="ECO:0000313" key="3">
    <source>
        <dbReference type="EMBL" id="OSX64922.1"/>
    </source>
</evidence>
<sequence length="455" mass="48608">MGNSASSGRGHHEETVDFGYLTPQGIYTGPKDWNQSIVAQLICERKLAPFYRPLEDFDESWDDEQILAHRKELPTDADGAQPESSSSRSDTISLASKSSHKRGHNNNNSKDLTRYPEAAIYKGAAECPICFLIKRAEPDPKHLVSEPASCPYCVQENFGVVYTPPPWRTGLGSEGATPPSWPESPKQPETSPTAAMKRPRKSFGADSPEVVTIDQIRPDWEAKLAAVRAAVARRANRRIIMRQVGDRLIPLMVMEAMRLSLLEHEEQQRRQREEEEKKKKAQGSDGTAVGAQGESRSGSEGAGLSSAAPTIESSPSPTTESASASSTSVPTASTSSIVSANAEPSSPLRSLANAALTAALNSPESSNETAGPQTPPATELDDASVQESRPIPYGRHDSLSSSLAPSMGPSTYDVLSSSPDSDSAISHKPLLRSRPGTPPAQAVDSADSSVNQLAG</sequence>
<dbReference type="PANTHER" id="PTHR31315:SF1">
    <property type="entry name" value="PROTEIN SIP5"/>
    <property type="match status" value="1"/>
</dbReference>
<feature type="region of interest" description="Disordered" evidence="2">
    <location>
        <begin position="169"/>
        <end position="209"/>
    </location>
</feature>
<feature type="compositionally biased region" description="Polar residues" evidence="2">
    <location>
        <begin position="82"/>
        <end position="97"/>
    </location>
</feature>
<dbReference type="GO" id="GO:0005737">
    <property type="term" value="C:cytoplasm"/>
    <property type="evidence" value="ECO:0007669"/>
    <property type="project" value="TreeGrafter"/>
</dbReference>
<reference evidence="3 4" key="1">
    <citation type="submission" date="2017-04" db="EMBL/GenBank/DDBJ databases">
        <title>Genome Sequence of the Model Brown-Rot Fungus Postia placenta SB12.</title>
        <authorList>
            <consortium name="DOE Joint Genome Institute"/>
            <person name="Gaskell J."/>
            <person name="Kersten P."/>
            <person name="Larrondo L.F."/>
            <person name="Canessa P."/>
            <person name="Martinez D."/>
            <person name="Hibbett D."/>
            <person name="Schmoll M."/>
            <person name="Kubicek C.P."/>
            <person name="Martinez A.T."/>
            <person name="Yadav J."/>
            <person name="Master E."/>
            <person name="Magnuson J.K."/>
            <person name="James T."/>
            <person name="Yaver D."/>
            <person name="Berka R."/>
            <person name="Labutti K."/>
            <person name="Lipzen A."/>
            <person name="Aerts A."/>
            <person name="Barry K."/>
            <person name="Henrissat B."/>
            <person name="Blanchette R."/>
            <person name="Grigoriev I."/>
            <person name="Cullen D."/>
        </authorList>
    </citation>
    <scope>NUCLEOTIDE SEQUENCE [LARGE SCALE GENOMIC DNA]</scope>
    <source>
        <strain evidence="3 4">MAD-698-R-SB12</strain>
    </source>
</reference>
<evidence type="ECO:0000256" key="2">
    <source>
        <dbReference type="SAM" id="MobiDB-lite"/>
    </source>
</evidence>
<evidence type="ECO:0000256" key="1">
    <source>
        <dbReference type="ARBA" id="ARBA00010402"/>
    </source>
</evidence>
<proteinExistence type="inferred from homology"/>
<feature type="compositionally biased region" description="Low complexity" evidence="2">
    <location>
        <begin position="290"/>
        <end position="340"/>
    </location>
</feature>